<dbReference type="InterPro" id="IPR032319">
    <property type="entry name" value="CLP1_P"/>
</dbReference>
<evidence type="ECO:0000256" key="4">
    <source>
        <dbReference type="ARBA" id="ARBA00022679"/>
    </source>
</evidence>
<evidence type="ECO:0000313" key="10">
    <source>
        <dbReference type="EMBL" id="CCE93536.1"/>
    </source>
</evidence>
<sequence length="623" mass="70863">MSAEVPKYTVDDSGDSDDSVSPITSVISSKEVTVSVNVAEYDDDEVPYKDLRQAFKPIENDNVLLIEFSRDTVLVGLKEKQRIFISGVFKLQVVKGGIIYNNIHYNASSEHFNVWHPLCNSIPGIQSSYFAGWEEACHIGGNNKTLVMEDLKDYCCVIRVQNANVNGLNKAGALFPDVKYLWSPRDGARLSFTSDSCTYFFLQEGVDPFTPLLISNEWSNNLESLTVAHKSSLYDTRMMVIGGKNSGKSTFLRLLLENFLYNGERQTVDDEILYLDLDPGQPEYSHPDCISLSRITRTSNILGGHLGQPYFKILRQCYVGSSSPQEVPNLYLTYVDELIHKLEGLDHMGTSLVNLPGWIKGFGLNIMNHIISRYKPTHIILLESKGTRRHLNELNLDLTFESQARSEYSPIVSNIAGVSSNPDELRFQAHQIRTFKTLSYFHATEKTEYGLEYEFSPLLNKPPFQISYGSSGLQGIQFPEEFAGLHEDDIKTALEGTIVGLFCCKQKLEGPIIDKNSFPIIQQQQQQETLYFTSLVLIHSIDVKNKYMNVFIPLFNFEKIKNNPHQKWVIVRGRSEAPLSELYPIGNPFNGERIPYISVEQRKKHEHVWKVRKNVMRRGHHLK</sequence>
<dbReference type="eggNOG" id="KOG2750">
    <property type="taxonomic scope" value="Eukaryota"/>
</dbReference>
<evidence type="ECO:0000259" key="9">
    <source>
        <dbReference type="Pfam" id="PF16575"/>
    </source>
</evidence>
<dbReference type="STRING" id="1076872.G8ZYR1"/>
<dbReference type="AlphaFoldDB" id="G8ZYR1"/>
<dbReference type="FunCoup" id="G8ZYR1">
    <property type="interactions" value="158"/>
</dbReference>
<dbReference type="GO" id="GO:0000448">
    <property type="term" value="P:cleavage in ITS2 between 5.8S rRNA and LSU-rRNA of tricistronic rRNA transcript (SSU-rRNA, 5.8S rRNA, LSU-rRNA)"/>
    <property type="evidence" value="ECO:0007669"/>
    <property type="project" value="EnsemblFungi"/>
</dbReference>
<keyword evidence="6" id="KW-0418">Kinase</keyword>
<dbReference type="Proteomes" id="UP000005627">
    <property type="component" value="Chromosome 7"/>
</dbReference>
<evidence type="ECO:0000256" key="2">
    <source>
        <dbReference type="ARBA" id="ARBA00018706"/>
    </source>
</evidence>
<evidence type="ECO:0000256" key="8">
    <source>
        <dbReference type="SAM" id="MobiDB-lite"/>
    </source>
</evidence>
<dbReference type="PANTHER" id="PTHR12755">
    <property type="entry name" value="CLEAVAGE/POLYADENYLATION FACTOR IA SUBUNIT CLP1P"/>
    <property type="match status" value="1"/>
</dbReference>
<dbReference type="GO" id="GO:0090730">
    <property type="term" value="C:Las1 complex"/>
    <property type="evidence" value="ECO:0007669"/>
    <property type="project" value="EnsemblFungi"/>
</dbReference>
<feature type="region of interest" description="Disordered" evidence="8">
    <location>
        <begin position="1"/>
        <end position="22"/>
    </location>
</feature>
<evidence type="ECO:0000313" key="11">
    <source>
        <dbReference type="Proteomes" id="UP000005627"/>
    </source>
</evidence>
<evidence type="ECO:0000256" key="3">
    <source>
        <dbReference type="ARBA" id="ARBA00019824"/>
    </source>
</evidence>
<dbReference type="OrthoDB" id="4054781at2759"/>
<dbReference type="GeneID" id="11504673"/>
<name>G8ZYR1_TORDE</name>
<dbReference type="HOGENOM" id="CLU_010345_1_1_1"/>
<dbReference type="GO" id="GO:0051731">
    <property type="term" value="F:polynucleotide 5'-hydroxyl-kinase activity"/>
    <property type="evidence" value="ECO:0007669"/>
    <property type="project" value="EnsemblFungi"/>
</dbReference>
<feature type="domain" description="Clp1 P-loop" evidence="9">
    <location>
        <begin position="242"/>
        <end position="442"/>
    </location>
</feature>
<accession>G8ZYR1</accession>
<dbReference type="PANTHER" id="PTHR12755:SF3">
    <property type="entry name" value="POLYNUCLEOTIDE 5'-HYDROXYL-KINASE NOL9"/>
    <property type="match status" value="1"/>
</dbReference>
<protein>
    <recommendedName>
        <fullName evidence="3">Polynucleotide 5'-hydroxyl-kinase GRC3</fullName>
    </recommendedName>
    <alternativeName>
        <fullName evidence="2">Polynucleotide 5'-hydroxyl-kinase grc3</fullName>
    </alternativeName>
</protein>
<gene>
    <name evidence="10" type="primary">TDEL0G01690</name>
    <name evidence="10" type="ORF">TDEL_0G01690</name>
</gene>
<dbReference type="GO" id="GO:0030874">
    <property type="term" value="C:nucleolar chromatin"/>
    <property type="evidence" value="ECO:0007669"/>
    <property type="project" value="EnsemblFungi"/>
</dbReference>
<dbReference type="InParanoid" id="G8ZYR1"/>
<dbReference type="InterPro" id="IPR045116">
    <property type="entry name" value="Clp1/Grc3"/>
</dbReference>
<organism evidence="10 11">
    <name type="scientific">Torulaspora delbrueckii</name>
    <name type="common">Yeast</name>
    <name type="synonym">Candida colliculosa</name>
    <dbReference type="NCBI Taxonomy" id="4950"/>
    <lineage>
        <taxon>Eukaryota</taxon>
        <taxon>Fungi</taxon>
        <taxon>Dikarya</taxon>
        <taxon>Ascomycota</taxon>
        <taxon>Saccharomycotina</taxon>
        <taxon>Saccharomycetes</taxon>
        <taxon>Saccharomycetales</taxon>
        <taxon>Saccharomycetaceae</taxon>
        <taxon>Torulaspora</taxon>
    </lineage>
</organism>
<evidence type="ECO:0000256" key="1">
    <source>
        <dbReference type="ARBA" id="ARBA00011003"/>
    </source>
</evidence>
<dbReference type="RefSeq" id="XP_003682747.1">
    <property type="nucleotide sequence ID" value="XM_003682699.1"/>
</dbReference>
<keyword evidence="7" id="KW-0067">ATP-binding</keyword>
<evidence type="ECO:0000256" key="7">
    <source>
        <dbReference type="ARBA" id="ARBA00022840"/>
    </source>
</evidence>
<dbReference type="InterPro" id="IPR027417">
    <property type="entry name" value="P-loop_NTPase"/>
</dbReference>
<dbReference type="GO" id="GO:0005524">
    <property type="term" value="F:ATP binding"/>
    <property type="evidence" value="ECO:0007669"/>
    <property type="project" value="UniProtKB-KW"/>
</dbReference>
<dbReference type="EMBL" id="HE616748">
    <property type="protein sequence ID" value="CCE93536.1"/>
    <property type="molecule type" value="Genomic_DNA"/>
</dbReference>
<keyword evidence="11" id="KW-1185">Reference proteome</keyword>
<comment type="similarity">
    <text evidence="1">Belongs to the Clp1 family. NOL9/GRC3 subfamily.</text>
</comment>
<evidence type="ECO:0000256" key="5">
    <source>
        <dbReference type="ARBA" id="ARBA00022741"/>
    </source>
</evidence>
<proteinExistence type="inferred from homology"/>
<keyword evidence="4" id="KW-0808">Transferase</keyword>
<reference evidence="10 11" key="1">
    <citation type="journal article" date="2011" name="Proc. Natl. Acad. Sci. U.S.A.">
        <title>Evolutionary erosion of yeast sex chromosomes by mating-type switching accidents.</title>
        <authorList>
            <person name="Gordon J.L."/>
            <person name="Armisen D."/>
            <person name="Proux-Wera E."/>
            <person name="Oheigeartaigh S.S."/>
            <person name="Byrne K.P."/>
            <person name="Wolfe K.H."/>
        </authorList>
    </citation>
    <scope>NUCLEOTIDE SEQUENCE [LARGE SCALE GENOMIC DNA]</scope>
    <source>
        <strain evidence="11">ATCC 10662 / CBS 1146 / NBRC 0425 / NCYC 2629 / NRRL Y-866</strain>
    </source>
</reference>
<dbReference type="GO" id="GO:0006363">
    <property type="term" value="P:termination of RNA polymerase I transcription"/>
    <property type="evidence" value="ECO:0007669"/>
    <property type="project" value="EnsemblFungi"/>
</dbReference>
<dbReference type="Gene3D" id="3.40.50.300">
    <property type="entry name" value="P-loop containing nucleotide triphosphate hydrolases"/>
    <property type="match status" value="1"/>
</dbReference>
<evidence type="ECO:0000256" key="6">
    <source>
        <dbReference type="ARBA" id="ARBA00022777"/>
    </source>
</evidence>
<dbReference type="KEGG" id="tdl:TDEL_0G01690"/>
<keyword evidence="5" id="KW-0547">Nucleotide-binding</keyword>
<dbReference type="Pfam" id="PF16575">
    <property type="entry name" value="CLP1_P"/>
    <property type="match status" value="1"/>
</dbReference>